<evidence type="ECO:0000256" key="2">
    <source>
        <dbReference type="ARBA" id="ARBA00022527"/>
    </source>
</evidence>
<dbReference type="AlphaFoldDB" id="A0A445BY96"/>
<evidence type="ECO:0000313" key="23">
    <source>
        <dbReference type="Proteomes" id="UP000289738"/>
    </source>
</evidence>
<keyword evidence="5 18" id="KW-0732">Signal</keyword>
<dbReference type="GO" id="GO:0016020">
    <property type="term" value="C:membrane"/>
    <property type="evidence" value="ECO:0007669"/>
    <property type="project" value="UniProtKB-SubCell"/>
</dbReference>
<gene>
    <name evidence="22" type="ORF">Ahy_A08g040136</name>
</gene>
<evidence type="ECO:0000259" key="21">
    <source>
        <dbReference type="PROSITE" id="PS50948"/>
    </source>
</evidence>
<feature type="signal peptide" evidence="18">
    <location>
        <begin position="1"/>
        <end position="22"/>
    </location>
</feature>
<dbReference type="InterPro" id="IPR003609">
    <property type="entry name" value="Pan_app"/>
</dbReference>
<evidence type="ECO:0000313" key="22">
    <source>
        <dbReference type="EMBL" id="RYR43734.1"/>
    </source>
</evidence>
<evidence type="ECO:0000256" key="3">
    <source>
        <dbReference type="ARBA" id="ARBA00022679"/>
    </source>
</evidence>
<protein>
    <recommendedName>
        <fullName evidence="15">Receptor-like serine/threonine-protein kinase</fullName>
        <ecNumber evidence="15">2.7.11.1</ecNumber>
    </recommendedName>
</protein>
<evidence type="ECO:0000256" key="15">
    <source>
        <dbReference type="PIRNR" id="PIRNR000641"/>
    </source>
</evidence>
<comment type="similarity">
    <text evidence="15">Belongs to the protein kinase superfamily. Ser/Thr protein kinase family.</text>
</comment>
<keyword evidence="9 17" id="KW-1133">Transmembrane helix</keyword>
<dbReference type="InterPro" id="IPR001480">
    <property type="entry name" value="Bulb-type_lectin_dom"/>
</dbReference>
<proteinExistence type="inferred from homology"/>
<dbReference type="PROSITE" id="PS50927">
    <property type="entry name" value="BULB_LECTIN"/>
    <property type="match status" value="1"/>
</dbReference>
<dbReference type="Gene3D" id="3.50.4.10">
    <property type="entry name" value="Hepatocyte Growth Factor"/>
    <property type="match status" value="1"/>
</dbReference>
<evidence type="ECO:0000256" key="14">
    <source>
        <dbReference type="ARBA" id="ARBA00048679"/>
    </source>
</evidence>
<dbReference type="InterPro" id="IPR008271">
    <property type="entry name" value="Ser/Thr_kinase_AS"/>
</dbReference>
<dbReference type="CDD" id="cd01098">
    <property type="entry name" value="PAN_AP_plant"/>
    <property type="match status" value="1"/>
</dbReference>
<dbReference type="GO" id="GO:0106310">
    <property type="term" value="F:protein serine kinase activity"/>
    <property type="evidence" value="ECO:0007669"/>
    <property type="project" value="RHEA"/>
</dbReference>
<evidence type="ECO:0000259" key="20">
    <source>
        <dbReference type="PROSITE" id="PS50927"/>
    </source>
</evidence>
<evidence type="ECO:0000256" key="17">
    <source>
        <dbReference type="SAM" id="Phobius"/>
    </source>
</evidence>
<dbReference type="Gene3D" id="2.90.10.10">
    <property type="entry name" value="Bulb-type lectin domain"/>
    <property type="match status" value="1"/>
</dbReference>
<dbReference type="InterPro" id="IPR000858">
    <property type="entry name" value="S_locus_glycoprot_dom"/>
</dbReference>
<keyword evidence="6 15" id="KW-0547">Nucleotide-binding</keyword>
<dbReference type="PANTHER" id="PTHR32444">
    <property type="entry name" value="BULB-TYPE LECTIN DOMAIN-CONTAINING PROTEIN"/>
    <property type="match status" value="1"/>
</dbReference>
<dbReference type="GO" id="GO:0048544">
    <property type="term" value="P:recognition of pollen"/>
    <property type="evidence" value="ECO:0007669"/>
    <property type="project" value="InterPro"/>
</dbReference>
<dbReference type="Pfam" id="PF08276">
    <property type="entry name" value="PAN_2"/>
    <property type="match status" value="1"/>
</dbReference>
<keyword evidence="7 15" id="KW-0418">Kinase</keyword>
<evidence type="ECO:0000256" key="8">
    <source>
        <dbReference type="ARBA" id="ARBA00022840"/>
    </source>
</evidence>
<dbReference type="FunFam" id="3.30.200.20:FF:000195">
    <property type="entry name" value="G-type lectin S-receptor-like serine/threonine-protein kinase"/>
    <property type="match status" value="1"/>
</dbReference>
<dbReference type="Pfam" id="PF11883">
    <property type="entry name" value="DUF3403"/>
    <property type="match status" value="1"/>
</dbReference>
<dbReference type="InterPro" id="IPR024171">
    <property type="entry name" value="SRK-like_kinase"/>
</dbReference>
<keyword evidence="23" id="KW-1185">Reference proteome</keyword>
<dbReference type="EC" id="2.7.11.1" evidence="15"/>
<dbReference type="PROSITE" id="PS50948">
    <property type="entry name" value="PAN"/>
    <property type="match status" value="1"/>
</dbReference>
<keyword evidence="10 17" id="KW-0472">Membrane</keyword>
<evidence type="ECO:0000256" key="16">
    <source>
        <dbReference type="PROSITE-ProRule" id="PRU10141"/>
    </source>
</evidence>
<comment type="caution">
    <text evidence="22">The sequence shown here is derived from an EMBL/GenBank/DDBJ whole genome shotgun (WGS) entry which is preliminary data.</text>
</comment>
<dbReference type="InterPro" id="IPR011009">
    <property type="entry name" value="Kinase-like_dom_sf"/>
</dbReference>
<feature type="binding site" evidence="16">
    <location>
        <position position="529"/>
    </location>
    <ligand>
        <name>ATP</name>
        <dbReference type="ChEBI" id="CHEBI:30616"/>
    </ligand>
</feature>
<dbReference type="SMART" id="SM00108">
    <property type="entry name" value="B_lectin"/>
    <property type="match status" value="1"/>
</dbReference>
<dbReference type="Gene3D" id="1.10.510.10">
    <property type="entry name" value="Transferase(Phosphotransferase) domain 1"/>
    <property type="match status" value="1"/>
</dbReference>
<dbReference type="InterPro" id="IPR021820">
    <property type="entry name" value="S-locus_recpt_kinase_C"/>
</dbReference>
<dbReference type="GO" id="GO:0005524">
    <property type="term" value="F:ATP binding"/>
    <property type="evidence" value="ECO:0007669"/>
    <property type="project" value="UniProtKB-UniRule"/>
</dbReference>
<feature type="domain" description="Protein kinase" evidence="19">
    <location>
        <begin position="501"/>
        <end position="777"/>
    </location>
</feature>
<dbReference type="GO" id="GO:0004674">
    <property type="term" value="F:protein serine/threonine kinase activity"/>
    <property type="evidence" value="ECO:0007669"/>
    <property type="project" value="UniProtKB-KW"/>
</dbReference>
<dbReference type="Gene3D" id="3.30.200.20">
    <property type="entry name" value="Phosphorylase Kinase, domain 1"/>
    <property type="match status" value="1"/>
</dbReference>
<evidence type="ECO:0000256" key="12">
    <source>
        <dbReference type="ARBA" id="ARBA00023180"/>
    </source>
</evidence>
<evidence type="ECO:0000256" key="4">
    <source>
        <dbReference type="ARBA" id="ARBA00022692"/>
    </source>
</evidence>
<keyword evidence="8 15" id="KW-0067">ATP-binding</keyword>
<evidence type="ECO:0000256" key="10">
    <source>
        <dbReference type="ARBA" id="ARBA00023136"/>
    </source>
</evidence>
<evidence type="ECO:0000256" key="1">
    <source>
        <dbReference type="ARBA" id="ARBA00004479"/>
    </source>
</evidence>
<dbReference type="PROSITE" id="PS00108">
    <property type="entry name" value="PROTEIN_KINASE_ST"/>
    <property type="match status" value="1"/>
</dbReference>
<dbReference type="Proteomes" id="UP000289738">
    <property type="component" value="Chromosome A08"/>
</dbReference>
<dbReference type="PROSITE" id="PS50011">
    <property type="entry name" value="PROTEIN_KINASE_DOM"/>
    <property type="match status" value="1"/>
</dbReference>
<dbReference type="InterPro" id="IPR036426">
    <property type="entry name" value="Bulb-type_lectin_dom_sf"/>
</dbReference>
<dbReference type="EMBL" id="SDMP01000008">
    <property type="protein sequence ID" value="RYR43734.1"/>
    <property type="molecule type" value="Genomic_DNA"/>
</dbReference>
<evidence type="ECO:0000256" key="18">
    <source>
        <dbReference type="SAM" id="SignalP"/>
    </source>
</evidence>
<dbReference type="PROSITE" id="PS00107">
    <property type="entry name" value="PROTEIN_KINASE_ATP"/>
    <property type="match status" value="1"/>
</dbReference>
<dbReference type="Pfam" id="PF07714">
    <property type="entry name" value="PK_Tyr_Ser-Thr"/>
    <property type="match status" value="1"/>
</dbReference>
<evidence type="ECO:0000259" key="19">
    <source>
        <dbReference type="PROSITE" id="PS50011"/>
    </source>
</evidence>
<dbReference type="SUPFAM" id="SSF56112">
    <property type="entry name" value="Protein kinase-like (PK-like)"/>
    <property type="match status" value="1"/>
</dbReference>
<dbReference type="InterPro" id="IPR001245">
    <property type="entry name" value="Ser-Thr/Tyr_kinase_cat_dom"/>
</dbReference>
<accession>A0A445BY96</accession>
<dbReference type="FunFam" id="2.90.10.10:FF:000004">
    <property type="entry name" value="G-type lectin S-receptor-like serine/threonine-protein kinase"/>
    <property type="match status" value="1"/>
</dbReference>
<feature type="transmembrane region" description="Helical" evidence="17">
    <location>
        <begin position="435"/>
        <end position="456"/>
    </location>
</feature>
<feature type="domain" description="Bulb-type lectin" evidence="20">
    <location>
        <begin position="23"/>
        <end position="144"/>
    </location>
</feature>
<keyword evidence="11" id="KW-1015">Disulfide bond</keyword>
<feature type="domain" description="Apple" evidence="21">
    <location>
        <begin position="332"/>
        <end position="413"/>
    </location>
</feature>
<evidence type="ECO:0000256" key="7">
    <source>
        <dbReference type="ARBA" id="ARBA00022777"/>
    </source>
</evidence>
<dbReference type="CDD" id="cd00028">
    <property type="entry name" value="B_lectin"/>
    <property type="match status" value="1"/>
</dbReference>
<evidence type="ECO:0000256" key="9">
    <source>
        <dbReference type="ARBA" id="ARBA00022989"/>
    </source>
</evidence>
<dbReference type="SMART" id="SM00220">
    <property type="entry name" value="S_TKc"/>
    <property type="match status" value="1"/>
</dbReference>
<dbReference type="CDD" id="cd14066">
    <property type="entry name" value="STKc_IRAK"/>
    <property type="match status" value="1"/>
</dbReference>
<keyword evidence="12" id="KW-0325">Glycoprotein</keyword>
<dbReference type="FunFam" id="1.10.510.10:FF:000060">
    <property type="entry name" value="G-type lectin S-receptor-like serine/threonine-protein kinase"/>
    <property type="match status" value="1"/>
</dbReference>
<dbReference type="SMART" id="SM00473">
    <property type="entry name" value="PAN_AP"/>
    <property type="match status" value="1"/>
</dbReference>
<sequence>MEAFSFLLLCFSLLDLTAFCVARDTITTLQSISDGDTLVSADETFALGFFSPGTSKNHYVGIWYNKDPTKAIVWVANRENPLTDSSGVLKVNNTGILVLLDSNNSLIWSSNTTRSAQNPVAKLLNSGNFVVQDDTNSDTEDFLWQSFDYPGDTILPGQKFGRNLATGLNWLITSWKSSDDPSQGSFSYQFDIDGYPQLVLREGTTKRFRFGSWNGIQFSGGPQLKNDSVFRFSMISNEQEVYYVYWLVDNSVRQRLQVTSDGFSHRTSWSGGNTGWTTVSHLPVDDCDYYGKCGAYASCDTNSFPMCNCLDGFVQKTTDSSSGCVRRTSLSCNHSDGFVKFSGLKLPDTEGTWFNRSMRLEDCRILCWNNCSCMAYAALDVSKGPNGCLLWFGNLVDMKALSASDEDIYIRMAGKDVEAIEQNRSQKSKKRKRKIIIAVSCVLSFGILILCLAFIYRWKKHLKGKIKEETESGAINSHHDEDDLELPLFDMCTITSATSNFSSDNILGTGGFGSVYKGILEDGQEIAVKRLSQNSSQGLQEFKNEVMHIAKLQHRNLVKLLGCCIQAGERMLIYEFMHNKSLDFFIFDCERGKLLDWPRRFLIINGIARGLLYLHQDSRYRIVHRDLKAGNVLLDDELNPKISDFGLARNFVGNENQAKTSHIVGTYGYLSPECIVDGIYSTKSDVYSFGVLVLEIVSGKRNRGFIHIDHNLNLLGHAWTLFTEGKCLEIVDASIKDSIDLPEVLRSIHVGLLCVQRNPEDRPSMSYVLMMLSSEWALPQPKKPGFFIERDVVGDSSSSSNNKLLSVNHHLTVTQVCPR</sequence>
<reference evidence="22 23" key="1">
    <citation type="submission" date="2019-01" db="EMBL/GenBank/DDBJ databases">
        <title>Sequencing of cultivated peanut Arachis hypogaea provides insights into genome evolution and oil improvement.</title>
        <authorList>
            <person name="Chen X."/>
        </authorList>
    </citation>
    <scope>NUCLEOTIDE SEQUENCE [LARGE SCALE GENOMIC DNA]</scope>
    <source>
        <strain evidence="23">cv. Fuhuasheng</strain>
        <tissue evidence="22">Leaves</tissue>
    </source>
</reference>
<dbReference type="Pfam" id="PF01453">
    <property type="entry name" value="B_lectin"/>
    <property type="match status" value="1"/>
</dbReference>
<dbReference type="STRING" id="3818.A0A445BY96"/>
<dbReference type="SUPFAM" id="SSF51110">
    <property type="entry name" value="alpha-D-mannose-specific plant lectins"/>
    <property type="match status" value="1"/>
</dbReference>
<keyword evidence="4 17" id="KW-0812">Transmembrane</keyword>
<dbReference type="Pfam" id="PF00954">
    <property type="entry name" value="S_locus_glycop"/>
    <property type="match status" value="1"/>
</dbReference>
<evidence type="ECO:0000256" key="13">
    <source>
        <dbReference type="ARBA" id="ARBA00047899"/>
    </source>
</evidence>
<comment type="catalytic activity">
    <reaction evidence="13 15">
        <text>L-threonyl-[protein] + ATP = O-phospho-L-threonyl-[protein] + ADP + H(+)</text>
        <dbReference type="Rhea" id="RHEA:46608"/>
        <dbReference type="Rhea" id="RHEA-COMP:11060"/>
        <dbReference type="Rhea" id="RHEA-COMP:11605"/>
        <dbReference type="ChEBI" id="CHEBI:15378"/>
        <dbReference type="ChEBI" id="CHEBI:30013"/>
        <dbReference type="ChEBI" id="CHEBI:30616"/>
        <dbReference type="ChEBI" id="CHEBI:61977"/>
        <dbReference type="ChEBI" id="CHEBI:456216"/>
        <dbReference type="EC" id="2.7.11.1"/>
    </reaction>
</comment>
<organism evidence="22 23">
    <name type="scientific">Arachis hypogaea</name>
    <name type="common">Peanut</name>
    <dbReference type="NCBI Taxonomy" id="3818"/>
    <lineage>
        <taxon>Eukaryota</taxon>
        <taxon>Viridiplantae</taxon>
        <taxon>Streptophyta</taxon>
        <taxon>Embryophyta</taxon>
        <taxon>Tracheophyta</taxon>
        <taxon>Spermatophyta</taxon>
        <taxon>Magnoliopsida</taxon>
        <taxon>eudicotyledons</taxon>
        <taxon>Gunneridae</taxon>
        <taxon>Pentapetalae</taxon>
        <taxon>rosids</taxon>
        <taxon>fabids</taxon>
        <taxon>Fabales</taxon>
        <taxon>Fabaceae</taxon>
        <taxon>Papilionoideae</taxon>
        <taxon>50 kb inversion clade</taxon>
        <taxon>dalbergioids sensu lato</taxon>
        <taxon>Dalbergieae</taxon>
        <taxon>Pterocarpus clade</taxon>
        <taxon>Arachis</taxon>
    </lineage>
</organism>
<dbReference type="PANTHER" id="PTHR32444:SF183">
    <property type="entry name" value="APPLE DOMAIN-CONTAINING PROTEIN"/>
    <property type="match status" value="1"/>
</dbReference>
<evidence type="ECO:0000256" key="6">
    <source>
        <dbReference type="ARBA" id="ARBA00022741"/>
    </source>
</evidence>
<comment type="subcellular location">
    <subcellularLocation>
        <location evidence="1">Membrane</location>
        <topology evidence="1">Single-pass type I membrane protein</topology>
    </subcellularLocation>
</comment>
<evidence type="ECO:0000256" key="5">
    <source>
        <dbReference type="ARBA" id="ARBA00022729"/>
    </source>
</evidence>
<dbReference type="PIRSF" id="PIRSF000641">
    <property type="entry name" value="SRK"/>
    <property type="match status" value="1"/>
</dbReference>
<evidence type="ECO:0000256" key="11">
    <source>
        <dbReference type="ARBA" id="ARBA00023157"/>
    </source>
</evidence>
<keyword evidence="2 15" id="KW-0723">Serine/threonine-protein kinase</keyword>
<keyword evidence="3 15" id="KW-0808">Transferase</keyword>
<dbReference type="InterPro" id="IPR000719">
    <property type="entry name" value="Prot_kinase_dom"/>
</dbReference>
<comment type="catalytic activity">
    <reaction evidence="14 15">
        <text>L-seryl-[protein] + ATP = O-phospho-L-seryl-[protein] + ADP + H(+)</text>
        <dbReference type="Rhea" id="RHEA:17989"/>
        <dbReference type="Rhea" id="RHEA-COMP:9863"/>
        <dbReference type="Rhea" id="RHEA-COMP:11604"/>
        <dbReference type="ChEBI" id="CHEBI:15378"/>
        <dbReference type="ChEBI" id="CHEBI:29999"/>
        <dbReference type="ChEBI" id="CHEBI:30616"/>
        <dbReference type="ChEBI" id="CHEBI:83421"/>
        <dbReference type="ChEBI" id="CHEBI:456216"/>
        <dbReference type="EC" id="2.7.11.1"/>
    </reaction>
</comment>
<name>A0A445BY96_ARAHY</name>
<feature type="chain" id="PRO_5019224283" description="Receptor-like serine/threonine-protein kinase" evidence="18">
    <location>
        <begin position="23"/>
        <end position="819"/>
    </location>
</feature>
<dbReference type="InterPro" id="IPR017441">
    <property type="entry name" value="Protein_kinase_ATP_BS"/>
</dbReference>